<keyword evidence="3" id="KW-0238">DNA-binding</keyword>
<dbReference type="SMART" id="SM00279">
    <property type="entry name" value="HhH2"/>
    <property type="match status" value="1"/>
</dbReference>
<keyword evidence="1" id="KW-0540">Nuclease</keyword>
<dbReference type="Pfam" id="PF02739">
    <property type="entry name" value="5_3_exonuc_N"/>
    <property type="match status" value="1"/>
</dbReference>
<dbReference type="InterPro" id="IPR020045">
    <property type="entry name" value="DNA_polI_H3TH"/>
</dbReference>
<evidence type="ECO:0000256" key="3">
    <source>
        <dbReference type="ARBA" id="ARBA00023125"/>
    </source>
</evidence>
<dbReference type="InterPro" id="IPR020046">
    <property type="entry name" value="5-3_exonucl_a-hlix_arch_N"/>
</dbReference>
<dbReference type="SMART" id="SM00475">
    <property type="entry name" value="53EXOc"/>
    <property type="match status" value="1"/>
</dbReference>
<dbReference type="GO" id="GO:0017108">
    <property type="term" value="F:5'-flap endonuclease activity"/>
    <property type="evidence" value="ECO:0007669"/>
    <property type="project" value="InterPro"/>
</dbReference>
<dbReference type="EMBL" id="FNQP01000008">
    <property type="protein sequence ID" value="SEA45835.1"/>
    <property type="molecule type" value="Genomic_DNA"/>
</dbReference>
<name>A0A1H4BC93_9GAMM</name>
<organism evidence="5 6">
    <name type="scientific">Thiothrix caldifontis</name>
    <dbReference type="NCBI Taxonomy" id="525918"/>
    <lineage>
        <taxon>Bacteria</taxon>
        <taxon>Pseudomonadati</taxon>
        <taxon>Pseudomonadota</taxon>
        <taxon>Gammaproteobacteria</taxon>
        <taxon>Thiotrichales</taxon>
        <taxon>Thiotrichaceae</taxon>
        <taxon>Thiothrix</taxon>
    </lineage>
</organism>
<dbReference type="Pfam" id="PF01367">
    <property type="entry name" value="5_3_exonuc"/>
    <property type="match status" value="1"/>
</dbReference>
<keyword evidence="2" id="KW-0378">Hydrolase</keyword>
<dbReference type="GO" id="GO:0008409">
    <property type="term" value="F:5'-3' exonuclease activity"/>
    <property type="evidence" value="ECO:0007669"/>
    <property type="project" value="InterPro"/>
</dbReference>
<evidence type="ECO:0000256" key="1">
    <source>
        <dbReference type="ARBA" id="ARBA00022722"/>
    </source>
</evidence>
<dbReference type="InterPro" id="IPR038969">
    <property type="entry name" value="FEN"/>
</dbReference>
<feature type="domain" description="5'-3' exonuclease" evidence="4">
    <location>
        <begin position="34"/>
        <end position="300"/>
    </location>
</feature>
<dbReference type="Proteomes" id="UP000199397">
    <property type="component" value="Unassembled WGS sequence"/>
</dbReference>
<proteinExistence type="predicted"/>
<dbReference type="STRING" id="525918.SAMN05660964_01608"/>
<dbReference type="AlphaFoldDB" id="A0A1H4BC93"/>
<evidence type="ECO:0000259" key="4">
    <source>
        <dbReference type="SMART" id="SM00475"/>
    </source>
</evidence>
<dbReference type="GO" id="GO:0003677">
    <property type="term" value="F:DNA binding"/>
    <property type="evidence" value="ECO:0007669"/>
    <property type="project" value="UniProtKB-KW"/>
</dbReference>
<gene>
    <name evidence="5" type="ORF">SAMN05660964_01608</name>
</gene>
<evidence type="ECO:0000313" key="5">
    <source>
        <dbReference type="EMBL" id="SEA45835.1"/>
    </source>
</evidence>
<dbReference type="FunFam" id="1.10.150.20:FF:000003">
    <property type="entry name" value="DNA polymerase I"/>
    <property type="match status" value="1"/>
</dbReference>
<protein>
    <submittedName>
        <fullName evidence="5">5'-3' exonuclease</fullName>
    </submittedName>
</protein>
<dbReference type="Gene3D" id="3.40.50.1010">
    <property type="entry name" value="5'-nuclease"/>
    <property type="match status" value="1"/>
</dbReference>
<dbReference type="InterPro" id="IPR008918">
    <property type="entry name" value="HhH2"/>
</dbReference>
<dbReference type="PANTHER" id="PTHR42646">
    <property type="entry name" value="FLAP ENDONUCLEASE XNI"/>
    <property type="match status" value="1"/>
</dbReference>
<dbReference type="SUPFAM" id="SSF88723">
    <property type="entry name" value="PIN domain-like"/>
    <property type="match status" value="1"/>
</dbReference>
<dbReference type="CDD" id="cd09859">
    <property type="entry name" value="PIN_53EXO"/>
    <property type="match status" value="1"/>
</dbReference>
<accession>A0A1H4BC93</accession>
<keyword evidence="5" id="KW-0269">Exonuclease</keyword>
<dbReference type="SUPFAM" id="SSF47807">
    <property type="entry name" value="5' to 3' exonuclease, C-terminal subdomain"/>
    <property type="match status" value="1"/>
</dbReference>
<evidence type="ECO:0000256" key="2">
    <source>
        <dbReference type="ARBA" id="ARBA00022801"/>
    </source>
</evidence>
<dbReference type="GO" id="GO:0033567">
    <property type="term" value="P:DNA replication, Okazaki fragment processing"/>
    <property type="evidence" value="ECO:0007669"/>
    <property type="project" value="InterPro"/>
</dbReference>
<dbReference type="CDD" id="cd09898">
    <property type="entry name" value="H3TH_53EXO"/>
    <property type="match status" value="1"/>
</dbReference>
<dbReference type="InterPro" id="IPR036279">
    <property type="entry name" value="5-3_exonuclease_C_sf"/>
</dbReference>
<sequence length="325" mass="36556">MTTPKYSVIKSLTVHFYASLFIVQKLSHHLKNTMPQHPVWLVDASIYVFRPWFIRQPITLDREGNPINAVLGFLRFVYNLLQTEQPQQIAFAFDISLQTSTRKAIYPDYKANRTPAPDSLKKQFQLCRDFLDTLGIVQAASPHFEADDVIGTWAKQQRDNGQACMIISGDKDLAQLVAERDIWWDYGKRTPLPPGGVKKEFGVWPAQIPDQLALAGDEADNIPGIPGVGMSTAAKLLQKFSSVEILLSRIPEIGLMKTRGAKRLQALVEEHQATVRLARQLTGIYCDVPDIPTVLQRKPKDLVKLQSLCEQLGLTEQQVKLWAAV</sequence>
<reference evidence="5 6" key="1">
    <citation type="submission" date="2016-10" db="EMBL/GenBank/DDBJ databases">
        <authorList>
            <person name="de Groot N.N."/>
        </authorList>
    </citation>
    <scope>NUCLEOTIDE SEQUENCE [LARGE SCALE GENOMIC DNA]</scope>
    <source>
        <strain evidence="5 6">DSM 21228</strain>
    </source>
</reference>
<evidence type="ECO:0000313" key="6">
    <source>
        <dbReference type="Proteomes" id="UP000199397"/>
    </source>
</evidence>
<dbReference type="InterPro" id="IPR029060">
    <property type="entry name" value="PIN-like_dom_sf"/>
</dbReference>
<dbReference type="Gene3D" id="1.10.150.20">
    <property type="entry name" value="5' to 3' exonuclease, C-terminal subdomain"/>
    <property type="match status" value="1"/>
</dbReference>
<dbReference type="PANTHER" id="PTHR42646:SF2">
    <property type="entry name" value="5'-3' EXONUCLEASE FAMILY PROTEIN"/>
    <property type="match status" value="1"/>
</dbReference>
<keyword evidence="6" id="KW-1185">Reference proteome</keyword>
<dbReference type="InterPro" id="IPR002421">
    <property type="entry name" value="5-3_exonuclease"/>
</dbReference>